<name>A0AAE0LFJ6_9CHLO</name>
<feature type="domain" description="C17orf113 probable zinc finger" evidence="2">
    <location>
        <begin position="92"/>
        <end position="134"/>
    </location>
</feature>
<dbReference type="EMBL" id="LGRX02002810">
    <property type="protein sequence ID" value="KAK3283398.1"/>
    <property type="molecule type" value="Genomic_DNA"/>
</dbReference>
<evidence type="ECO:0000259" key="2">
    <source>
        <dbReference type="Pfam" id="PF25431"/>
    </source>
</evidence>
<dbReference type="PANTHER" id="PTHR46880">
    <property type="entry name" value="RAS-ASSOCIATING DOMAIN-CONTAINING PROTEIN"/>
    <property type="match status" value="1"/>
</dbReference>
<keyword evidence="4" id="KW-1185">Reference proteome</keyword>
<protein>
    <recommendedName>
        <fullName evidence="2">C17orf113 probable zinc finger domain-containing protein</fullName>
    </recommendedName>
</protein>
<sequence>MGPAEADTTASINRTNIDDASIQRESCEHRPGKEPMRDQATPTQPETVPRPTAANPASKEKRKSDESDLRDRKLHKTEDTRKFLQQWTEGRPWLVFDEDKRLMHCTLCQECGLNNTFTRGCASLRIARIVEHEKPSTSTGKQSDHDFAVCCAKRQREESEIARNNALVQEITGVLNAMHQAYVLAKQDISLCKFPEMLEGVEGFYIVDDLSKTFNLGLQEYRNGVMCRQFVMCLADVILEDIVYAVTRSPCYSIAVDESTDRSTTEEMVLYIWFVQPNGVPVVRFFCLKDLDQANAETITDVIIDTRCADMIFLLTRCMLLVVMVPRL</sequence>
<accession>A0AAE0LFJ6</accession>
<feature type="region of interest" description="Disordered" evidence="1">
    <location>
        <begin position="1"/>
        <end position="74"/>
    </location>
</feature>
<proteinExistence type="predicted"/>
<dbReference type="Proteomes" id="UP001190700">
    <property type="component" value="Unassembled WGS sequence"/>
</dbReference>
<dbReference type="Pfam" id="PF25431">
    <property type="entry name" value="zf-C17orf113"/>
    <property type="match status" value="1"/>
</dbReference>
<feature type="compositionally biased region" description="Basic and acidic residues" evidence="1">
    <location>
        <begin position="21"/>
        <end position="37"/>
    </location>
</feature>
<gene>
    <name evidence="3" type="ORF">CYMTET_8903</name>
</gene>
<feature type="compositionally biased region" description="Basic and acidic residues" evidence="1">
    <location>
        <begin position="58"/>
        <end position="74"/>
    </location>
</feature>
<organism evidence="3 4">
    <name type="scientific">Cymbomonas tetramitiformis</name>
    <dbReference type="NCBI Taxonomy" id="36881"/>
    <lineage>
        <taxon>Eukaryota</taxon>
        <taxon>Viridiplantae</taxon>
        <taxon>Chlorophyta</taxon>
        <taxon>Pyramimonadophyceae</taxon>
        <taxon>Pyramimonadales</taxon>
        <taxon>Pyramimonadaceae</taxon>
        <taxon>Cymbomonas</taxon>
    </lineage>
</organism>
<evidence type="ECO:0000313" key="4">
    <source>
        <dbReference type="Proteomes" id="UP001190700"/>
    </source>
</evidence>
<dbReference type="AlphaFoldDB" id="A0AAE0LFJ6"/>
<evidence type="ECO:0000256" key="1">
    <source>
        <dbReference type="SAM" id="MobiDB-lite"/>
    </source>
</evidence>
<dbReference type="InterPro" id="IPR057456">
    <property type="entry name" value="Znf_C17orf113"/>
</dbReference>
<dbReference type="PANTHER" id="PTHR46880:SF5">
    <property type="entry name" value="DUF4371 DOMAIN-CONTAINING PROTEIN"/>
    <property type="match status" value="1"/>
</dbReference>
<evidence type="ECO:0000313" key="3">
    <source>
        <dbReference type="EMBL" id="KAK3283398.1"/>
    </source>
</evidence>
<reference evidence="3 4" key="1">
    <citation type="journal article" date="2015" name="Genome Biol. Evol.">
        <title>Comparative Genomics of a Bacterivorous Green Alga Reveals Evolutionary Causalities and Consequences of Phago-Mixotrophic Mode of Nutrition.</title>
        <authorList>
            <person name="Burns J.A."/>
            <person name="Paasch A."/>
            <person name="Narechania A."/>
            <person name="Kim E."/>
        </authorList>
    </citation>
    <scope>NUCLEOTIDE SEQUENCE [LARGE SCALE GENOMIC DNA]</scope>
    <source>
        <strain evidence="3 4">PLY_AMNH</strain>
    </source>
</reference>
<comment type="caution">
    <text evidence="3">The sequence shown here is derived from an EMBL/GenBank/DDBJ whole genome shotgun (WGS) entry which is preliminary data.</text>
</comment>